<dbReference type="AlphaFoldDB" id="A0A5J5UG53"/>
<keyword evidence="3" id="KW-1185">Reference proteome</keyword>
<evidence type="ECO:0000256" key="1">
    <source>
        <dbReference type="SAM" id="SignalP"/>
    </source>
</evidence>
<evidence type="ECO:0000313" key="3">
    <source>
        <dbReference type="Proteomes" id="UP000327439"/>
    </source>
</evidence>
<evidence type="ECO:0000313" key="2">
    <source>
        <dbReference type="EMBL" id="KAB2066520.1"/>
    </source>
</evidence>
<reference evidence="3" key="1">
    <citation type="journal article" date="2020" name="Nat. Genet.">
        <title>Genomic diversifications of five Gossypium allopolyploid species and their impact on cotton improvement.</title>
        <authorList>
            <person name="Chen Z.J."/>
            <person name="Sreedasyam A."/>
            <person name="Ando A."/>
            <person name="Song Q."/>
            <person name="De Santiago L.M."/>
            <person name="Hulse-Kemp A.M."/>
            <person name="Ding M."/>
            <person name="Ye W."/>
            <person name="Kirkbride R.C."/>
            <person name="Jenkins J."/>
            <person name="Plott C."/>
            <person name="Lovell J."/>
            <person name="Lin Y.M."/>
            <person name="Vaughn R."/>
            <person name="Liu B."/>
            <person name="Simpson S."/>
            <person name="Scheffler B.E."/>
            <person name="Wen L."/>
            <person name="Saski C.A."/>
            <person name="Grover C.E."/>
            <person name="Hu G."/>
            <person name="Conover J.L."/>
            <person name="Carlson J.W."/>
            <person name="Shu S."/>
            <person name="Boston L.B."/>
            <person name="Williams M."/>
            <person name="Peterson D.G."/>
            <person name="McGee K."/>
            <person name="Jones D.C."/>
            <person name="Wendel J.F."/>
            <person name="Stelly D.M."/>
            <person name="Grimwood J."/>
            <person name="Schmutz J."/>
        </authorList>
    </citation>
    <scope>NUCLEOTIDE SEQUENCE [LARGE SCALE GENOMIC DNA]</scope>
    <source>
        <strain evidence="3">cv. 3-79</strain>
    </source>
</reference>
<protein>
    <recommendedName>
        <fullName evidence="4">Secreted protein</fullName>
    </recommendedName>
</protein>
<dbReference type="Proteomes" id="UP000327439">
    <property type="component" value="Chromosome A09"/>
</dbReference>
<name>A0A5J5UG53_GOSBA</name>
<proteinExistence type="predicted"/>
<feature type="chain" id="PRO_5023803728" description="Secreted protein" evidence="1">
    <location>
        <begin position="27"/>
        <end position="82"/>
    </location>
</feature>
<accession>A0A5J5UG53</accession>
<sequence>MVMVFLRSILRAFILTHLLNTHKTIGKERKKEKEEKKKAFRFGSNDVCFFGVCFERVLEGMGRKEKRRMEERKTREDYCFKE</sequence>
<feature type="signal peptide" evidence="1">
    <location>
        <begin position="1"/>
        <end position="26"/>
    </location>
</feature>
<organism evidence="2 3">
    <name type="scientific">Gossypium barbadense</name>
    <name type="common">Sea Island cotton</name>
    <name type="synonym">Hibiscus barbadensis</name>
    <dbReference type="NCBI Taxonomy" id="3634"/>
    <lineage>
        <taxon>Eukaryota</taxon>
        <taxon>Viridiplantae</taxon>
        <taxon>Streptophyta</taxon>
        <taxon>Embryophyta</taxon>
        <taxon>Tracheophyta</taxon>
        <taxon>Spermatophyta</taxon>
        <taxon>Magnoliopsida</taxon>
        <taxon>eudicotyledons</taxon>
        <taxon>Gunneridae</taxon>
        <taxon>Pentapetalae</taxon>
        <taxon>rosids</taxon>
        <taxon>malvids</taxon>
        <taxon>Malvales</taxon>
        <taxon>Malvaceae</taxon>
        <taxon>Malvoideae</taxon>
        <taxon>Gossypium</taxon>
    </lineage>
</organism>
<evidence type="ECO:0008006" key="4">
    <source>
        <dbReference type="Google" id="ProtNLM"/>
    </source>
</evidence>
<keyword evidence="1" id="KW-0732">Signal</keyword>
<dbReference type="EMBL" id="CM018210">
    <property type="protein sequence ID" value="KAB2066520.1"/>
    <property type="molecule type" value="Genomic_DNA"/>
</dbReference>
<gene>
    <name evidence="2" type="ORF">ES319_A09G166400v1</name>
</gene>